<organism evidence="2 3">
    <name type="scientific">Streptomyces brasiliscabiei</name>
    <dbReference type="NCBI Taxonomy" id="2736302"/>
    <lineage>
        <taxon>Bacteria</taxon>
        <taxon>Bacillati</taxon>
        <taxon>Actinomycetota</taxon>
        <taxon>Actinomycetes</taxon>
        <taxon>Kitasatosporales</taxon>
        <taxon>Streptomycetaceae</taxon>
        <taxon>Streptomyces</taxon>
    </lineage>
</organism>
<protein>
    <recommendedName>
        <fullName evidence="4">Transposase</fullName>
    </recommendedName>
</protein>
<gene>
    <name evidence="2" type="ORF">WB403_32530</name>
</gene>
<dbReference type="RefSeq" id="WP_336543537.1">
    <property type="nucleotide sequence ID" value="NZ_JBBAYL010000017.1"/>
</dbReference>
<dbReference type="Proteomes" id="UP001365781">
    <property type="component" value="Unassembled WGS sequence"/>
</dbReference>
<comment type="caution">
    <text evidence="2">The sequence shown here is derived from an EMBL/GenBank/DDBJ whole genome shotgun (WGS) entry which is preliminary data.</text>
</comment>
<evidence type="ECO:0000313" key="2">
    <source>
        <dbReference type="EMBL" id="MEI5613882.1"/>
    </source>
</evidence>
<proteinExistence type="predicted"/>
<evidence type="ECO:0000313" key="3">
    <source>
        <dbReference type="Proteomes" id="UP001365781"/>
    </source>
</evidence>
<sequence>MTRRVPDLPQELVRKHLQEVLDACREANTRPSVLMLARRLNLTNTTFRRRYPELAREISEHRAAPAVPRSGPTEHDKLVARNAKLRRRNRDLTTQLALAAAQIQHLALRNERLQEALEASAKVTHIGPARQLRP</sequence>
<feature type="coiled-coil region" evidence="1">
    <location>
        <begin position="75"/>
        <end position="116"/>
    </location>
</feature>
<evidence type="ECO:0000256" key="1">
    <source>
        <dbReference type="SAM" id="Coils"/>
    </source>
</evidence>
<reference evidence="2 3" key="1">
    <citation type="submission" date="2024-03" db="EMBL/GenBank/DDBJ databases">
        <title>First Report of Pectobacterium brasiliscabiei causing potato scab in china.</title>
        <authorList>
            <person name="Handique U."/>
        </authorList>
    </citation>
    <scope>NUCLEOTIDE SEQUENCE [LARGE SCALE GENOMIC DNA]</scope>
    <source>
        <strain evidence="2 3">ZRIMU1503</strain>
    </source>
</reference>
<dbReference type="EMBL" id="JBBAYM010000025">
    <property type="protein sequence ID" value="MEI5613882.1"/>
    <property type="molecule type" value="Genomic_DNA"/>
</dbReference>
<name>A0ABU8GKZ8_9ACTN</name>
<evidence type="ECO:0008006" key="4">
    <source>
        <dbReference type="Google" id="ProtNLM"/>
    </source>
</evidence>
<keyword evidence="3" id="KW-1185">Reference proteome</keyword>
<accession>A0ABU8GKZ8</accession>
<keyword evidence="1" id="KW-0175">Coiled coil</keyword>